<feature type="transmembrane region" description="Helical" evidence="5">
    <location>
        <begin position="289"/>
        <end position="309"/>
    </location>
</feature>
<dbReference type="Gene3D" id="1.20.1250.20">
    <property type="entry name" value="MFS general substrate transporter like domains"/>
    <property type="match status" value="2"/>
</dbReference>
<feature type="transmembrane region" description="Helical" evidence="5">
    <location>
        <begin position="250"/>
        <end position="268"/>
    </location>
</feature>
<feature type="domain" description="Major facilitator superfamily (MFS) profile" evidence="6">
    <location>
        <begin position="22"/>
        <end position="487"/>
    </location>
</feature>
<dbReference type="PANTHER" id="PTHR42718">
    <property type="entry name" value="MAJOR FACILITATOR SUPERFAMILY MULTIDRUG TRANSPORTER MFSC"/>
    <property type="match status" value="1"/>
</dbReference>
<feature type="transmembrane region" description="Helical" evidence="5">
    <location>
        <begin position="147"/>
        <end position="166"/>
    </location>
</feature>
<sequence length="494" mass="52374">MARVQEPRDFVGGPGRLILATTITSVTCATFVGSINVGMLTIAIPSVAEDVGLDSSLLLWPQSISSLVCACTLLLFGSLADALGSHRVYLLGIVLQTAFTLGTGLVRTSGQLLACRALAGLAQAAILPSSVGLIVRTCPEGRIRNIAFASMGSGQPLGFSIGLVMAGGLIESLGWRSGFYVAAGINLFVCILAVFSLAGPSREAPVEWRSLRESIDWVGTSVMTTLLALISYVLTIITAEGWSVSYKSNITMLSIAAALCPVFVWWQGRQVKLGRSALIPNSLWRQTKFSCICASVLLIWGAFNSFEQFMSLWFQLVEQVSLLDTSLRFLPQPVAGAAIGFSIGFLVHRVRANYIILISTVVSTVAPLLMALASPQQSYWSAAFPALTLNAIGADCLYTVSNLIISSLFEPNMQGTAGGVFNTVAQIGKTLGLAVGTLIAGAVSARASEDIEQSQRLVYGYQAAFWFCMALCGLSVGICSWGLRSVGKVGLKKD</sequence>
<evidence type="ECO:0000313" key="7">
    <source>
        <dbReference type="EMBL" id="ETS79731.1"/>
    </source>
</evidence>
<dbReference type="GO" id="GO:0022857">
    <property type="term" value="F:transmembrane transporter activity"/>
    <property type="evidence" value="ECO:0007669"/>
    <property type="project" value="InterPro"/>
</dbReference>
<keyword evidence="2 5" id="KW-0812">Transmembrane</keyword>
<accession>W3X3M0</accession>
<dbReference type="EMBL" id="KI912114">
    <property type="protein sequence ID" value="ETS79731.1"/>
    <property type="molecule type" value="Genomic_DNA"/>
</dbReference>
<dbReference type="GeneID" id="19274597"/>
<proteinExistence type="predicted"/>
<dbReference type="HOGENOM" id="CLU_000960_27_5_1"/>
<evidence type="ECO:0000313" key="8">
    <source>
        <dbReference type="Proteomes" id="UP000030651"/>
    </source>
</evidence>
<feature type="transmembrane region" description="Helical" evidence="5">
    <location>
        <begin position="463"/>
        <end position="483"/>
    </location>
</feature>
<feature type="transmembrane region" description="Helical" evidence="5">
    <location>
        <begin position="420"/>
        <end position="443"/>
    </location>
</feature>
<evidence type="ECO:0000256" key="4">
    <source>
        <dbReference type="ARBA" id="ARBA00023136"/>
    </source>
</evidence>
<feature type="transmembrane region" description="Helical" evidence="5">
    <location>
        <begin position="217"/>
        <end position="238"/>
    </location>
</feature>
<dbReference type="RefSeq" id="XP_007836356.1">
    <property type="nucleotide sequence ID" value="XM_007838165.1"/>
</dbReference>
<feature type="transmembrane region" description="Helical" evidence="5">
    <location>
        <begin position="118"/>
        <end position="135"/>
    </location>
</feature>
<feature type="transmembrane region" description="Helical" evidence="5">
    <location>
        <begin position="379"/>
        <end position="400"/>
    </location>
</feature>
<feature type="transmembrane region" description="Helical" evidence="5">
    <location>
        <begin position="17"/>
        <end position="45"/>
    </location>
</feature>
<feature type="transmembrane region" description="Helical" evidence="5">
    <location>
        <begin position="178"/>
        <end position="197"/>
    </location>
</feature>
<protein>
    <recommendedName>
        <fullName evidence="6">Major facilitator superfamily (MFS) profile domain-containing protein</fullName>
    </recommendedName>
</protein>
<feature type="transmembrane region" description="Helical" evidence="5">
    <location>
        <begin position="88"/>
        <end position="106"/>
    </location>
</feature>
<reference evidence="8" key="1">
    <citation type="journal article" date="2015" name="BMC Genomics">
        <title>Genomic and transcriptomic analysis of the endophytic fungus Pestalotiopsis fici reveals its lifestyle and high potential for synthesis of natural products.</title>
        <authorList>
            <person name="Wang X."/>
            <person name="Zhang X."/>
            <person name="Liu L."/>
            <person name="Xiang M."/>
            <person name="Wang W."/>
            <person name="Sun X."/>
            <person name="Che Y."/>
            <person name="Guo L."/>
            <person name="Liu G."/>
            <person name="Guo L."/>
            <person name="Wang C."/>
            <person name="Yin W.B."/>
            <person name="Stadler M."/>
            <person name="Zhang X."/>
            <person name="Liu X."/>
        </authorList>
    </citation>
    <scope>NUCLEOTIDE SEQUENCE [LARGE SCALE GENOMIC DNA]</scope>
    <source>
        <strain evidence="8">W106-1 / CGMCC3.15140</strain>
    </source>
</reference>
<dbReference type="InterPro" id="IPR036259">
    <property type="entry name" value="MFS_trans_sf"/>
</dbReference>
<dbReference type="InterPro" id="IPR011701">
    <property type="entry name" value="MFS"/>
</dbReference>
<dbReference type="Proteomes" id="UP000030651">
    <property type="component" value="Unassembled WGS sequence"/>
</dbReference>
<evidence type="ECO:0000259" key="6">
    <source>
        <dbReference type="PROSITE" id="PS50850"/>
    </source>
</evidence>
<feature type="transmembrane region" description="Helical" evidence="5">
    <location>
        <begin position="57"/>
        <end position="76"/>
    </location>
</feature>
<dbReference type="AlphaFoldDB" id="W3X3M0"/>
<comment type="subcellular location">
    <subcellularLocation>
        <location evidence="1">Membrane</location>
        <topology evidence="1">Multi-pass membrane protein</topology>
    </subcellularLocation>
</comment>
<evidence type="ECO:0000256" key="3">
    <source>
        <dbReference type="ARBA" id="ARBA00022989"/>
    </source>
</evidence>
<dbReference type="InterPro" id="IPR020846">
    <property type="entry name" value="MFS_dom"/>
</dbReference>
<dbReference type="GO" id="GO:0016020">
    <property type="term" value="C:membrane"/>
    <property type="evidence" value="ECO:0007669"/>
    <property type="project" value="UniProtKB-SubCell"/>
</dbReference>
<keyword evidence="8" id="KW-1185">Reference proteome</keyword>
<evidence type="ECO:0000256" key="2">
    <source>
        <dbReference type="ARBA" id="ARBA00022692"/>
    </source>
</evidence>
<dbReference type="OrthoDB" id="2130629at2759"/>
<dbReference type="OMA" id="PPNNKEM"/>
<gene>
    <name evidence="7" type="ORF">PFICI_09584</name>
</gene>
<dbReference type="PROSITE" id="PS50850">
    <property type="entry name" value="MFS"/>
    <property type="match status" value="1"/>
</dbReference>
<evidence type="ECO:0000256" key="1">
    <source>
        <dbReference type="ARBA" id="ARBA00004141"/>
    </source>
</evidence>
<dbReference type="eggNOG" id="KOG0254">
    <property type="taxonomic scope" value="Eukaryota"/>
</dbReference>
<name>W3X3M0_PESFW</name>
<feature type="transmembrane region" description="Helical" evidence="5">
    <location>
        <begin position="354"/>
        <end position="373"/>
    </location>
</feature>
<keyword evidence="4 5" id="KW-0472">Membrane</keyword>
<dbReference type="KEGG" id="pfy:PFICI_09584"/>
<dbReference type="SUPFAM" id="SSF103473">
    <property type="entry name" value="MFS general substrate transporter"/>
    <property type="match status" value="1"/>
</dbReference>
<dbReference type="InParanoid" id="W3X3M0"/>
<dbReference type="PANTHER" id="PTHR42718:SF10">
    <property type="entry name" value="TRANSPORTER, PUTATIVE (AFU_ORTHOLOGUE AFUA_8G06760)-RELATED"/>
    <property type="match status" value="1"/>
</dbReference>
<keyword evidence="3 5" id="KW-1133">Transmembrane helix</keyword>
<feature type="transmembrane region" description="Helical" evidence="5">
    <location>
        <begin position="329"/>
        <end position="347"/>
    </location>
</feature>
<evidence type="ECO:0000256" key="5">
    <source>
        <dbReference type="SAM" id="Phobius"/>
    </source>
</evidence>
<organism evidence="7 8">
    <name type="scientific">Pestalotiopsis fici (strain W106-1 / CGMCC3.15140)</name>
    <dbReference type="NCBI Taxonomy" id="1229662"/>
    <lineage>
        <taxon>Eukaryota</taxon>
        <taxon>Fungi</taxon>
        <taxon>Dikarya</taxon>
        <taxon>Ascomycota</taxon>
        <taxon>Pezizomycotina</taxon>
        <taxon>Sordariomycetes</taxon>
        <taxon>Xylariomycetidae</taxon>
        <taxon>Amphisphaeriales</taxon>
        <taxon>Sporocadaceae</taxon>
        <taxon>Pestalotiopsis</taxon>
    </lineage>
</organism>
<dbReference type="Pfam" id="PF07690">
    <property type="entry name" value="MFS_1"/>
    <property type="match status" value="1"/>
</dbReference>